<proteinExistence type="inferred from homology"/>
<feature type="transmembrane region" description="Helical" evidence="8">
    <location>
        <begin position="322"/>
        <end position="344"/>
    </location>
</feature>
<evidence type="ECO:0000313" key="10">
    <source>
        <dbReference type="EMBL" id="KAL3270206.1"/>
    </source>
</evidence>
<dbReference type="Pfam" id="PF00083">
    <property type="entry name" value="Sugar_tr"/>
    <property type="match status" value="1"/>
</dbReference>
<keyword evidence="11" id="KW-1185">Reference proteome</keyword>
<evidence type="ECO:0000256" key="1">
    <source>
        <dbReference type="ARBA" id="ARBA00004651"/>
    </source>
</evidence>
<dbReference type="GO" id="GO:0005886">
    <property type="term" value="C:plasma membrane"/>
    <property type="evidence" value="ECO:0007669"/>
    <property type="project" value="UniProtKB-SubCell"/>
</dbReference>
<dbReference type="Gene3D" id="1.20.1250.20">
    <property type="entry name" value="MFS general substrate transporter like domains"/>
    <property type="match status" value="1"/>
</dbReference>
<evidence type="ECO:0000259" key="9">
    <source>
        <dbReference type="PROSITE" id="PS50850"/>
    </source>
</evidence>
<keyword evidence="5 8" id="KW-0472">Membrane</keyword>
<feature type="transmembrane region" description="Helical" evidence="8">
    <location>
        <begin position="116"/>
        <end position="136"/>
    </location>
</feature>
<feature type="transmembrane region" description="Helical" evidence="8">
    <location>
        <begin position="174"/>
        <end position="194"/>
    </location>
</feature>
<protein>
    <recommendedName>
        <fullName evidence="9">Major facilitator superfamily (MFS) profile domain-containing protein</fullName>
    </recommendedName>
</protein>
<keyword evidence="3 8" id="KW-0812">Transmembrane</keyword>
<keyword evidence="2" id="KW-1003">Cell membrane</keyword>
<evidence type="ECO:0000256" key="5">
    <source>
        <dbReference type="ARBA" id="ARBA00023136"/>
    </source>
</evidence>
<feature type="transmembrane region" description="Helical" evidence="8">
    <location>
        <begin position="61"/>
        <end position="83"/>
    </location>
</feature>
<dbReference type="InterPro" id="IPR020846">
    <property type="entry name" value="MFS_dom"/>
</dbReference>
<organism evidence="10 11">
    <name type="scientific">Cryptolaemus montrouzieri</name>
    <dbReference type="NCBI Taxonomy" id="559131"/>
    <lineage>
        <taxon>Eukaryota</taxon>
        <taxon>Metazoa</taxon>
        <taxon>Ecdysozoa</taxon>
        <taxon>Arthropoda</taxon>
        <taxon>Hexapoda</taxon>
        <taxon>Insecta</taxon>
        <taxon>Pterygota</taxon>
        <taxon>Neoptera</taxon>
        <taxon>Endopterygota</taxon>
        <taxon>Coleoptera</taxon>
        <taxon>Polyphaga</taxon>
        <taxon>Cucujiformia</taxon>
        <taxon>Coccinelloidea</taxon>
        <taxon>Coccinellidae</taxon>
        <taxon>Scymninae</taxon>
        <taxon>Scymnini</taxon>
        <taxon>Cryptolaemus</taxon>
    </lineage>
</organism>
<evidence type="ECO:0000256" key="7">
    <source>
        <dbReference type="ARBA" id="ARBA00024348"/>
    </source>
</evidence>
<feature type="transmembrane region" description="Helical" evidence="8">
    <location>
        <begin position="295"/>
        <end position="315"/>
    </location>
</feature>
<dbReference type="PANTHER" id="PTHR48021">
    <property type="match status" value="1"/>
</dbReference>
<dbReference type="EMBL" id="JABFTP020000021">
    <property type="protein sequence ID" value="KAL3270206.1"/>
    <property type="molecule type" value="Genomic_DNA"/>
</dbReference>
<dbReference type="InterPro" id="IPR050549">
    <property type="entry name" value="MFS_Trehalose_Transporter"/>
</dbReference>
<comment type="similarity">
    <text evidence="7">Belongs to the major facilitator superfamily. Sugar transporter (TC 2.A.1.1) family. Trehalose transporter subfamily.</text>
</comment>
<dbReference type="SUPFAM" id="SSF103473">
    <property type="entry name" value="MFS general substrate transporter"/>
    <property type="match status" value="1"/>
</dbReference>
<dbReference type="PANTHER" id="PTHR48021:SF46">
    <property type="entry name" value="MAJOR FACILITATOR SUPERFAMILY (MFS) PROFILE DOMAIN-CONTAINING PROTEIN"/>
    <property type="match status" value="1"/>
</dbReference>
<name>A0ABD2MVR1_9CUCU</name>
<comment type="subcellular location">
    <subcellularLocation>
        <location evidence="1">Cell membrane</location>
        <topology evidence="1">Multi-pass membrane protein</topology>
    </subcellularLocation>
</comment>
<feature type="transmembrane region" description="Helical" evidence="8">
    <location>
        <begin position="257"/>
        <end position="283"/>
    </location>
</feature>
<reference evidence="10 11" key="1">
    <citation type="journal article" date="2021" name="BMC Biol.">
        <title>Horizontally acquired antibacterial genes associated with adaptive radiation of ladybird beetles.</title>
        <authorList>
            <person name="Li H.S."/>
            <person name="Tang X.F."/>
            <person name="Huang Y.H."/>
            <person name="Xu Z.Y."/>
            <person name="Chen M.L."/>
            <person name="Du X.Y."/>
            <person name="Qiu B.Y."/>
            <person name="Chen P.T."/>
            <person name="Zhang W."/>
            <person name="Slipinski A."/>
            <person name="Escalona H.E."/>
            <person name="Waterhouse R.M."/>
            <person name="Zwick A."/>
            <person name="Pang H."/>
        </authorList>
    </citation>
    <scope>NUCLEOTIDE SEQUENCE [LARGE SCALE GENOMIC DNA]</scope>
    <source>
        <strain evidence="10">SYSU2018</strain>
    </source>
</reference>
<feature type="domain" description="Major facilitator superfamily (MFS) profile" evidence="9">
    <location>
        <begin position="18"/>
        <end position="447"/>
    </location>
</feature>
<evidence type="ECO:0000256" key="8">
    <source>
        <dbReference type="SAM" id="Phobius"/>
    </source>
</evidence>
<feature type="transmembrane region" description="Helical" evidence="8">
    <location>
        <begin position="392"/>
        <end position="416"/>
    </location>
</feature>
<feature type="transmembrane region" description="Helical" evidence="8">
    <location>
        <begin position="92"/>
        <end position="110"/>
    </location>
</feature>
<dbReference type="PROSITE" id="PS50850">
    <property type="entry name" value="MFS"/>
    <property type="match status" value="1"/>
</dbReference>
<sequence length="480" mass="53634">MVNKMKEHIQQMFAGTFYQLLAAISGTFSAISDGMQYGWSAPLIPVLQAPDSPIKIDDADIYWLETIYLLGGIAGLPVTIYFVDKIGRQKSLIIAASNSLTAWVIIVLANRVEYLYVARFLTGLAMDVAFVSAPMYVAEIADQKIRGFLASLIFLMMLSGILIIYVLAPYFDLWVSSVVGALILLTQLATFPFMPESPYYHLLKGKREEARKALVFLRNKEDVETELKEIEAAIERQKSEKGRPQDLFLVPSNRKALIIMMVLNAAQQFSCMSVILMNLHLILESAGSIYMDSKIAAIIFSALMLLAAAVASVFIDHYGRLVLLISSSILTGISLFSLAAYFHFQYLDYDVITVSWIPIVSVMVYALVFKFGLGMVPIVLTAEIFPTKVKAMGMTIADATYVIFGVVTISLFQYLLKFYGMYVPFYLFSSLCFLTAIFGYFYIPETKGKTLEEIQMILKGIEPVVKTKDESLEMENGTKL</sequence>
<evidence type="ECO:0000256" key="3">
    <source>
        <dbReference type="ARBA" id="ARBA00022692"/>
    </source>
</evidence>
<feature type="transmembrane region" description="Helical" evidence="8">
    <location>
        <begin position="148"/>
        <end position="168"/>
    </location>
</feature>
<evidence type="ECO:0000313" key="11">
    <source>
        <dbReference type="Proteomes" id="UP001516400"/>
    </source>
</evidence>
<feature type="transmembrane region" description="Helical" evidence="8">
    <location>
        <begin position="356"/>
        <end position="380"/>
    </location>
</feature>
<gene>
    <name evidence="10" type="ORF">HHI36_009262</name>
</gene>
<evidence type="ECO:0000256" key="4">
    <source>
        <dbReference type="ARBA" id="ARBA00022989"/>
    </source>
</evidence>
<comment type="caution">
    <text evidence="10">The sequence shown here is derived from an EMBL/GenBank/DDBJ whole genome shotgun (WGS) entry which is preliminary data.</text>
</comment>
<evidence type="ECO:0000256" key="2">
    <source>
        <dbReference type="ARBA" id="ARBA00022475"/>
    </source>
</evidence>
<dbReference type="AlphaFoldDB" id="A0ABD2MVR1"/>
<dbReference type="InterPro" id="IPR003663">
    <property type="entry name" value="Sugar/inositol_transpt"/>
</dbReference>
<keyword evidence="4 8" id="KW-1133">Transmembrane helix</keyword>
<feature type="transmembrane region" description="Helical" evidence="8">
    <location>
        <begin position="422"/>
        <end position="443"/>
    </location>
</feature>
<dbReference type="InterPro" id="IPR036259">
    <property type="entry name" value="MFS_trans_sf"/>
</dbReference>
<dbReference type="InterPro" id="IPR005828">
    <property type="entry name" value="MFS_sugar_transport-like"/>
</dbReference>
<evidence type="ECO:0000256" key="6">
    <source>
        <dbReference type="ARBA" id="ARBA00023180"/>
    </source>
</evidence>
<dbReference type="PRINTS" id="PR00171">
    <property type="entry name" value="SUGRTRNSPORT"/>
</dbReference>
<dbReference type="FunFam" id="1.20.1250.20:FF:000055">
    <property type="entry name" value="Facilitated trehalose transporter Tret1-2 homolog"/>
    <property type="match status" value="1"/>
</dbReference>
<dbReference type="Proteomes" id="UP001516400">
    <property type="component" value="Unassembled WGS sequence"/>
</dbReference>
<keyword evidence="6" id="KW-0325">Glycoprotein</keyword>
<accession>A0ABD2MVR1</accession>